<dbReference type="EMBL" id="JAPHNI010000220">
    <property type="protein sequence ID" value="KAJ8113972.1"/>
    <property type="molecule type" value="Genomic_DNA"/>
</dbReference>
<sequence>MGWNSWNAFKLKINATIIKETADLMVSTGLRDAGFSYLVIDDGWQASTRDANGRQQANATLFPEGIAGIADYVHDQGLKLGIYSDAGIYTCGFQPGSWGYEELDAATYAEWGIDYLKYDNCGGFEAGTHSPPERFSRMRNALLQSGRDIFYALCEWGYQYPWFWAGQIAQSYRMSGDIKPLFLDGAGDCACKTAYCLNTGYAGCSVLTIIRKMREISPFVESGNAWADMDGLEIGHLTLPQERTQLSFWAALKSPLMISTDLSTLTNETLSVLLNKDILSISQDALGSAARYAPSLSKEHSYQTWVAPLSGDGAVILVLNEKNVTQEIDISTDNLWVLREGVSYTVKDVWSGDLFQNTSNTFRLEVESHDTKVLLWRAR</sequence>
<evidence type="ECO:0000313" key="2">
    <source>
        <dbReference type="Proteomes" id="UP001153331"/>
    </source>
</evidence>
<accession>A0ACC2IFP2</accession>
<comment type="caution">
    <text evidence="1">The sequence shown here is derived from an EMBL/GenBank/DDBJ whole genome shotgun (WGS) entry which is preliminary data.</text>
</comment>
<keyword evidence="2" id="KW-1185">Reference proteome</keyword>
<evidence type="ECO:0000313" key="1">
    <source>
        <dbReference type="EMBL" id="KAJ8113972.1"/>
    </source>
</evidence>
<name>A0ACC2IFP2_9PLEO</name>
<protein>
    <submittedName>
        <fullName evidence="1">Uncharacterized protein</fullName>
    </submittedName>
</protein>
<gene>
    <name evidence="1" type="ORF">OPT61_g4032</name>
</gene>
<dbReference type="Proteomes" id="UP001153331">
    <property type="component" value="Unassembled WGS sequence"/>
</dbReference>
<proteinExistence type="predicted"/>
<reference evidence="1" key="1">
    <citation type="submission" date="2022-11" db="EMBL/GenBank/DDBJ databases">
        <title>Genome Sequence of Boeremia exigua.</title>
        <authorList>
            <person name="Buettner E."/>
        </authorList>
    </citation>
    <scope>NUCLEOTIDE SEQUENCE</scope>
    <source>
        <strain evidence="1">CU02</strain>
    </source>
</reference>
<organism evidence="1 2">
    <name type="scientific">Boeremia exigua</name>
    <dbReference type="NCBI Taxonomy" id="749465"/>
    <lineage>
        <taxon>Eukaryota</taxon>
        <taxon>Fungi</taxon>
        <taxon>Dikarya</taxon>
        <taxon>Ascomycota</taxon>
        <taxon>Pezizomycotina</taxon>
        <taxon>Dothideomycetes</taxon>
        <taxon>Pleosporomycetidae</taxon>
        <taxon>Pleosporales</taxon>
        <taxon>Pleosporineae</taxon>
        <taxon>Didymellaceae</taxon>
        <taxon>Boeremia</taxon>
    </lineage>
</organism>